<dbReference type="OrthoDB" id="449052at2759"/>
<proteinExistence type="predicted"/>
<feature type="compositionally biased region" description="Polar residues" evidence="1">
    <location>
        <begin position="57"/>
        <end position="71"/>
    </location>
</feature>
<dbReference type="AlphaFoldDB" id="A0A226E3D6"/>
<reference evidence="2 3" key="1">
    <citation type="submission" date="2015-12" db="EMBL/GenBank/DDBJ databases">
        <title>The genome of Folsomia candida.</title>
        <authorList>
            <person name="Faddeeva A."/>
            <person name="Derks M.F."/>
            <person name="Anvar Y."/>
            <person name="Smit S."/>
            <person name="Van Straalen N."/>
            <person name="Roelofs D."/>
        </authorList>
    </citation>
    <scope>NUCLEOTIDE SEQUENCE [LARGE SCALE GENOMIC DNA]</scope>
    <source>
        <strain evidence="2 3">VU population</strain>
        <tissue evidence="2">Whole body</tissue>
    </source>
</reference>
<dbReference type="EMBL" id="LNIX01000007">
    <property type="protein sequence ID" value="OXA51534.1"/>
    <property type="molecule type" value="Genomic_DNA"/>
</dbReference>
<feature type="region of interest" description="Disordered" evidence="1">
    <location>
        <begin position="169"/>
        <end position="192"/>
    </location>
</feature>
<evidence type="ECO:0000256" key="1">
    <source>
        <dbReference type="SAM" id="MobiDB-lite"/>
    </source>
</evidence>
<evidence type="ECO:0000313" key="3">
    <source>
        <dbReference type="Proteomes" id="UP000198287"/>
    </source>
</evidence>
<gene>
    <name evidence="2" type="ORF">Fcan01_13622</name>
</gene>
<feature type="region of interest" description="Disordered" evidence="1">
    <location>
        <begin position="205"/>
        <end position="314"/>
    </location>
</feature>
<accession>A0A226E3D6</accession>
<feature type="compositionally biased region" description="Basic and acidic residues" evidence="1">
    <location>
        <begin position="205"/>
        <end position="221"/>
    </location>
</feature>
<keyword evidence="3" id="KW-1185">Reference proteome</keyword>
<protein>
    <submittedName>
        <fullName evidence="2">Uncharacterized protein</fullName>
    </submittedName>
</protein>
<evidence type="ECO:0000313" key="2">
    <source>
        <dbReference type="EMBL" id="OXA51534.1"/>
    </source>
</evidence>
<feature type="region of interest" description="Disordered" evidence="1">
    <location>
        <begin position="329"/>
        <end position="386"/>
    </location>
</feature>
<sequence>MSGSGLVVNLDRRRTSIGMEEKALSTLEKFVELVEKGGIDEEDEEIEGSAESVLDNLDSNTDSTEMTSVERSYCSAPNTITGTASKRSKADANRAKLCELFIDPKLVDLKRKAMANSAAANLNQNGDSLKSSGPGAKKLEEIWVKRVNDPARRSFRVNFRGAQLPSILTEDADEEREAGSYPTHYHTVTGATPGIRQLLKPMFLSRDDERGRHKSGEEGSKSHRGSLMDVFRPRSKSDTSKLKKPNFINKMSSAVQNSLKSGGKSESQEGHRPRSGSESTRSPVSKVIDMFRSRSHSVNQQDDKKRKVGGDKMSKVSFFRWRKSRSKESIENLPSSVSSSGGTSPQGEEKLGRRRNRAPSPSSRLSPLPPPTKTQRSRSLDPDSLQKSGLRDFLLSKKHSSSSNSWTPQGFDRKDAQPAQSSIITSFLDSICAVMEPAGCWFYVPVY</sequence>
<feature type="compositionally biased region" description="Basic and acidic residues" evidence="1">
    <location>
        <begin position="231"/>
        <end position="241"/>
    </location>
</feature>
<dbReference type="STRING" id="158441.A0A226E3D6"/>
<dbReference type="Proteomes" id="UP000198287">
    <property type="component" value="Unassembled WGS sequence"/>
</dbReference>
<comment type="caution">
    <text evidence="2">The sequence shown here is derived from an EMBL/GenBank/DDBJ whole genome shotgun (WGS) entry which is preliminary data.</text>
</comment>
<feature type="compositionally biased region" description="Polar residues" evidence="1">
    <location>
        <begin position="249"/>
        <end position="260"/>
    </location>
</feature>
<feature type="region of interest" description="Disordered" evidence="1">
    <location>
        <begin position="38"/>
        <end position="71"/>
    </location>
</feature>
<feature type="compositionally biased region" description="Basic and acidic residues" evidence="1">
    <location>
        <begin position="301"/>
        <end position="314"/>
    </location>
</feature>
<name>A0A226E3D6_FOLCA</name>
<organism evidence="2 3">
    <name type="scientific">Folsomia candida</name>
    <name type="common">Springtail</name>
    <dbReference type="NCBI Taxonomy" id="158441"/>
    <lineage>
        <taxon>Eukaryota</taxon>
        <taxon>Metazoa</taxon>
        <taxon>Ecdysozoa</taxon>
        <taxon>Arthropoda</taxon>
        <taxon>Hexapoda</taxon>
        <taxon>Collembola</taxon>
        <taxon>Entomobryomorpha</taxon>
        <taxon>Isotomoidea</taxon>
        <taxon>Isotomidae</taxon>
        <taxon>Proisotominae</taxon>
        <taxon>Folsomia</taxon>
    </lineage>
</organism>